<proteinExistence type="predicted"/>
<dbReference type="EMBL" id="JARJCN010000053">
    <property type="protein sequence ID" value="KAJ7080784.1"/>
    <property type="molecule type" value="Genomic_DNA"/>
</dbReference>
<sequence length="265" mass="28590">MAECPADFAAEAPLLSARGSGRGPEQEVAGELRTRSRRIARDSSGSVRRHLVEHRAAPLTALQRFGRGPWRAAASSRRVAQCTALERPSTSLRLRLVETRADSVAALLVSEIGVWTRTAAGCELRVASGARADMRRERGARSASGGTWDVRPQPRLCSWSRESGRRQASRIEWALESLSASVRRAAWSTTALTLSQLFQESGSAEWRARSLGTRDVCRRRYVALPVAGSGPQRAGNGERGLVCDLRGGCGTRGAGSALRRTWGAG</sequence>
<organism evidence="1 2">
    <name type="scientific">Mycena belliarum</name>
    <dbReference type="NCBI Taxonomy" id="1033014"/>
    <lineage>
        <taxon>Eukaryota</taxon>
        <taxon>Fungi</taxon>
        <taxon>Dikarya</taxon>
        <taxon>Basidiomycota</taxon>
        <taxon>Agaricomycotina</taxon>
        <taxon>Agaricomycetes</taxon>
        <taxon>Agaricomycetidae</taxon>
        <taxon>Agaricales</taxon>
        <taxon>Marasmiineae</taxon>
        <taxon>Mycenaceae</taxon>
        <taxon>Mycena</taxon>
    </lineage>
</organism>
<accession>A0AAD6XM47</accession>
<gene>
    <name evidence="1" type="ORF">B0H15DRAFT_855925</name>
</gene>
<dbReference type="Proteomes" id="UP001222325">
    <property type="component" value="Unassembled WGS sequence"/>
</dbReference>
<reference evidence="1" key="1">
    <citation type="submission" date="2023-03" db="EMBL/GenBank/DDBJ databases">
        <title>Massive genome expansion in bonnet fungi (Mycena s.s.) driven by repeated elements and novel gene families across ecological guilds.</title>
        <authorList>
            <consortium name="Lawrence Berkeley National Laboratory"/>
            <person name="Harder C.B."/>
            <person name="Miyauchi S."/>
            <person name="Viragh M."/>
            <person name="Kuo A."/>
            <person name="Thoen E."/>
            <person name="Andreopoulos B."/>
            <person name="Lu D."/>
            <person name="Skrede I."/>
            <person name="Drula E."/>
            <person name="Henrissat B."/>
            <person name="Morin E."/>
            <person name="Kohler A."/>
            <person name="Barry K."/>
            <person name="LaButti K."/>
            <person name="Morin E."/>
            <person name="Salamov A."/>
            <person name="Lipzen A."/>
            <person name="Mereny Z."/>
            <person name="Hegedus B."/>
            <person name="Baldrian P."/>
            <person name="Stursova M."/>
            <person name="Weitz H."/>
            <person name="Taylor A."/>
            <person name="Grigoriev I.V."/>
            <person name="Nagy L.G."/>
            <person name="Martin F."/>
            <person name="Kauserud H."/>
        </authorList>
    </citation>
    <scope>NUCLEOTIDE SEQUENCE</scope>
    <source>
        <strain evidence="1">CBHHK173m</strain>
    </source>
</reference>
<comment type="caution">
    <text evidence="1">The sequence shown here is derived from an EMBL/GenBank/DDBJ whole genome shotgun (WGS) entry which is preliminary data.</text>
</comment>
<evidence type="ECO:0000313" key="2">
    <source>
        <dbReference type="Proteomes" id="UP001222325"/>
    </source>
</evidence>
<protein>
    <submittedName>
        <fullName evidence="1">Uncharacterized protein</fullName>
    </submittedName>
</protein>
<evidence type="ECO:0000313" key="1">
    <source>
        <dbReference type="EMBL" id="KAJ7080784.1"/>
    </source>
</evidence>
<name>A0AAD6XM47_9AGAR</name>
<keyword evidence="2" id="KW-1185">Reference proteome</keyword>
<dbReference type="AlphaFoldDB" id="A0AAD6XM47"/>